<organism evidence="1">
    <name type="scientific">Nymphaea colorata</name>
    <name type="common">pocket water lily</name>
    <dbReference type="NCBI Taxonomy" id="210225"/>
    <lineage>
        <taxon>Eukaryota</taxon>
        <taxon>Viridiplantae</taxon>
        <taxon>Streptophyta</taxon>
        <taxon>Embryophyta</taxon>
        <taxon>Tracheophyta</taxon>
        <taxon>Spermatophyta</taxon>
        <taxon>Magnoliopsida</taxon>
        <taxon>Nymphaeales</taxon>
        <taxon>Nymphaeaceae</taxon>
        <taxon>Nymphaea</taxon>
    </lineage>
</organism>
<proteinExistence type="predicted"/>
<sequence>MSPIFRYKHMQFAVSFDPTLAWIFLYTPLPHYLPKFGNIIPKRRCSINI</sequence>
<gene>
    <name evidence="1" type="ORF">NYM_LOCUS8969</name>
</gene>
<name>A0A5K0YFT0_9MAGN</name>
<reference evidence="1" key="1">
    <citation type="submission" date="2019-09" db="EMBL/GenBank/DDBJ databases">
        <authorList>
            <person name="Zhang L."/>
        </authorList>
    </citation>
    <scope>NUCLEOTIDE SEQUENCE</scope>
</reference>
<dbReference type="AlphaFoldDB" id="A0A5K0YFT0"/>
<accession>A0A5K0YFT0</accession>
<protein>
    <submittedName>
        <fullName evidence="1">Uncharacterized protein</fullName>
    </submittedName>
</protein>
<dbReference type="EMBL" id="LR721777">
    <property type="protein sequence ID" value="VVV75393.1"/>
    <property type="molecule type" value="Genomic_DNA"/>
</dbReference>
<evidence type="ECO:0000313" key="1">
    <source>
        <dbReference type="EMBL" id="VVV75393.1"/>
    </source>
</evidence>